<evidence type="ECO:0000313" key="1">
    <source>
        <dbReference type="EMBL" id="SEF37147.1"/>
    </source>
</evidence>
<organism evidence="1 2">
    <name type="scientific">Amycolatopsis pretoriensis</name>
    <dbReference type="NCBI Taxonomy" id="218821"/>
    <lineage>
        <taxon>Bacteria</taxon>
        <taxon>Bacillati</taxon>
        <taxon>Actinomycetota</taxon>
        <taxon>Actinomycetes</taxon>
        <taxon>Pseudonocardiales</taxon>
        <taxon>Pseudonocardiaceae</taxon>
        <taxon>Amycolatopsis</taxon>
    </lineage>
</organism>
<name>A0A1H5RHY5_9PSEU</name>
<protein>
    <submittedName>
        <fullName evidence="1">Uncharacterized protein</fullName>
    </submittedName>
</protein>
<dbReference type="Proteomes" id="UP000198878">
    <property type="component" value="Unassembled WGS sequence"/>
</dbReference>
<dbReference type="RefSeq" id="WP_086676672.1">
    <property type="nucleotide sequence ID" value="NZ_FNUJ01000012.1"/>
</dbReference>
<keyword evidence="2" id="KW-1185">Reference proteome</keyword>
<evidence type="ECO:0000313" key="2">
    <source>
        <dbReference type="Proteomes" id="UP000198878"/>
    </source>
</evidence>
<gene>
    <name evidence="1" type="ORF">SAMN05421837_112260</name>
</gene>
<sequence length="148" mass="16461">MKYLTDDEFWTTLTGLLAGRGQNADDDLPGAELVVLDDEREVFRAALARHARRDHGDPAVIWIRPLIAPAASRDGLPAFDPAVLRRRALHVADARIEGGSLALDLASGQHARIEPARDDCLARLQDFDTWMTTLAVEQRTDLEELEHD</sequence>
<dbReference type="OrthoDB" id="3632340at2"/>
<dbReference type="STRING" id="218821.SAMN05421837_112260"/>
<dbReference type="EMBL" id="FNUJ01000012">
    <property type="protein sequence ID" value="SEF37147.1"/>
    <property type="molecule type" value="Genomic_DNA"/>
</dbReference>
<accession>A0A1H5RHY5</accession>
<reference evidence="2" key="1">
    <citation type="submission" date="2016-10" db="EMBL/GenBank/DDBJ databases">
        <authorList>
            <person name="Varghese N."/>
            <person name="Submissions S."/>
        </authorList>
    </citation>
    <scope>NUCLEOTIDE SEQUENCE [LARGE SCALE GENOMIC DNA]</scope>
    <source>
        <strain evidence="2">DSM 44654</strain>
    </source>
</reference>
<dbReference type="AlphaFoldDB" id="A0A1H5RHY5"/>
<proteinExistence type="predicted"/>